<evidence type="ECO:0000259" key="1">
    <source>
        <dbReference type="SMART" id="SM00382"/>
    </source>
</evidence>
<evidence type="ECO:0000313" key="2">
    <source>
        <dbReference type="EMBL" id="GAA2641766.1"/>
    </source>
</evidence>
<dbReference type="EMBL" id="BAAASJ010000043">
    <property type="protein sequence ID" value="GAA2641766.1"/>
    <property type="molecule type" value="Genomic_DNA"/>
</dbReference>
<dbReference type="InterPro" id="IPR003593">
    <property type="entry name" value="AAA+_ATPase"/>
</dbReference>
<accession>A0ABN3R2C8</accession>
<dbReference type="SMART" id="SM00382">
    <property type="entry name" value="AAA"/>
    <property type="match status" value="1"/>
</dbReference>
<proteinExistence type="predicted"/>
<reference evidence="2 3" key="1">
    <citation type="journal article" date="2019" name="Int. J. Syst. Evol. Microbiol.">
        <title>The Global Catalogue of Microorganisms (GCM) 10K type strain sequencing project: providing services to taxonomists for standard genome sequencing and annotation.</title>
        <authorList>
            <consortium name="The Broad Institute Genomics Platform"/>
            <consortium name="The Broad Institute Genome Sequencing Center for Infectious Disease"/>
            <person name="Wu L."/>
            <person name="Ma J."/>
        </authorList>
    </citation>
    <scope>NUCLEOTIDE SEQUENCE [LARGE SCALE GENOMIC DNA]</scope>
    <source>
        <strain evidence="2 3">JCM 4524</strain>
    </source>
</reference>
<organism evidence="2 3">
    <name type="scientific">Streptomyces vastus</name>
    <dbReference type="NCBI Taxonomy" id="285451"/>
    <lineage>
        <taxon>Bacteria</taxon>
        <taxon>Bacillati</taxon>
        <taxon>Actinomycetota</taxon>
        <taxon>Actinomycetes</taxon>
        <taxon>Kitasatosporales</taxon>
        <taxon>Streptomycetaceae</taxon>
        <taxon>Streptomyces</taxon>
    </lineage>
</organism>
<dbReference type="Proteomes" id="UP001500151">
    <property type="component" value="Unassembled WGS sequence"/>
</dbReference>
<name>A0ABN3R2C8_9ACTN</name>
<dbReference type="RefSeq" id="WP_344392137.1">
    <property type="nucleotide sequence ID" value="NZ_BAAASJ010000043.1"/>
</dbReference>
<evidence type="ECO:0000313" key="3">
    <source>
        <dbReference type="Proteomes" id="UP001500151"/>
    </source>
</evidence>
<feature type="domain" description="AAA+ ATPase" evidence="1">
    <location>
        <begin position="265"/>
        <end position="421"/>
    </location>
</feature>
<dbReference type="SUPFAM" id="SSF52540">
    <property type="entry name" value="P-loop containing nucleoside triphosphate hydrolases"/>
    <property type="match status" value="2"/>
</dbReference>
<sequence length="671" mass="74876">MLLRKSVAELRPLIVPVGQDHLPLTLRLINEYQQSHPNKKLPDKGLVASWDHSLPDVVEALLARGLDGVEVLIEYSTPGMAGEADVILTGQHPATKDLSYVVIELKQWHKAVVSPTNPIAVDAGYGKPKLHPVRQVQRYCDYLVQHLAPLHGKPDRITGVALLHNASHEVTSLFELPHSDHGRLYTRDQLGDFEAFVASRLEAGVSGARAADVFCQAHQYEAPSSSEAFSRVGSPHPVFALQKEQEIAFQEVCQKVRADGGKRGRKKVIIIQGGPGSGKTAVAVELLRTLKQEGYNIVHASGSRSFTSNLRQAAVDAAPRGKKGAAAKQARKDYRYFQQFGELPENSLEVLICDEAHRVRLQSDGRDVKRWVKERGWPQADELIHAAEVPVFLLDDWQSLRPDEVGTVDYFVERAEVCDCDYEVIELPGMFRAEGSAAFREWVTKLLSLRPTTAPAWVPDGRIDVRLAESPEDMESFLQQRISEEGLGARMTAGFCWEWKTPKNGELLLEVQIGDWHRPWNAKDGVKLDDVPESSQWATDPRGFGQIGCIYTAQNFEFDWTGVIIGPDLVWRDGRFTVDRTKTHDGKLKRPSVSDEQVDRLVRHAYHVLLTRARSGIVIYSEDLATRNALRKLIVGTVADSPLSKPAKKKLPPQVTKVEQAVEQQLAIEFD</sequence>
<protein>
    <submittedName>
        <fullName evidence="2">DUF2075 domain-containing protein</fullName>
    </submittedName>
</protein>
<dbReference type="InterPro" id="IPR027417">
    <property type="entry name" value="P-loop_NTPase"/>
</dbReference>
<comment type="caution">
    <text evidence="2">The sequence shown here is derived from an EMBL/GenBank/DDBJ whole genome shotgun (WGS) entry which is preliminary data.</text>
</comment>
<keyword evidence="3" id="KW-1185">Reference proteome</keyword>
<dbReference type="Pfam" id="PF09848">
    <property type="entry name" value="SLFN-g3_helicase"/>
    <property type="match status" value="1"/>
</dbReference>
<gene>
    <name evidence="2" type="ORF">GCM10010307_43620</name>
</gene>
<dbReference type="Gene3D" id="3.40.50.300">
    <property type="entry name" value="P-loop containing nucleotide triphosphate hydrolases"/>
    <property type="match status" value="1"/>
</dbReference>
<dbReference type="InterPro" id="IPR018647">
    <property type="entry name" value="SLFN_3-like_DNA/RNA_helicase"/>
</dbReference>